<comment type="caution">
    <text evidence="1">The sequence shown here is derived from an EMBL/GenBank/DDBJ whole genome shotgun (WGS) entry which is preliminary data.</text>
</comment>
<dbReference type="Proteomes" id="UP001058074">
    <property type="component" value="Unassembled WGS sequence"/>
</dbReference>
<organism evidence="1 2">
    <name type="scientific">Inconstantimicrobium mannanitabidum</name>
    <dbReference type="NCBI Taxonomy" id="1604901"/>
    <lineage>
        <taxon>Bacteria</taxon>
        <taxon>Bacillati</taxon>
        <taxon>Bacillota</taxon>
        <taxon>Clostridia</taxon>
        <taxon>Eubacteriales</taxon>
        <taxon>Clostridiaceae</taxon>
        <taxon>Inconstantimicrobium</taxon>
    </lineage>
</organism>
<accession>A0ACB5RCT2</accession>
<protein>
    <submittedName>
        <fullName evidence="1">Tetratricopeptide repeat protein</fullName>
    </submittedName>
</protein>
<evidence type="ECO:0000313" key="2">
    <source>
        <dbReference type="Proteomes" id="UP001058074"/>
    </source>
</evidence>
<keyword evidence="2" id="KW-1185">Reference proteome</keyword>
<evidence type="ECO:0000313" key="1">
    <source>
        <dbReference type="EMBL" id="GKX66955.1"/>
    </source>
</evidence>
<dbReference type="EMBL" id="BROD01000001">
    <property type="protein sequence ID" value="GKX66955.1"/>
    <property type="molecule type" value="Genomic_DNA"/>
</dbReference>
<name>A0ACB5RCT2_9CLOT</name>
<gene>
    <name evidence="1" type="ORF">rsdtw13_22130</name>
</gene>
<reference evidence="1" key="1">
    <citation type="journal article" date="2025" name="Int. J. Syst. Evol. Microbiol.">
        <title>Inconstantimicrobium mannanitabidum sp. nov., a novel member of the family Clostridiaceae isolated from anoxic soil under the treatment of reductive soil disinfestation.</title>
        <authorList>
            <person name="Ueki A."/>
            <person name="Tonouchi A."/>
            <person name="Honma S."/>
            <person name="Kaku N."/>
            <person name="Ueki K."/>
        </authorList>
    </citation>
    <scope>NUCLEOTIDE SEQUENCE</scope>
    <source>
        <strain evidence="1">TW13</strain>
    </source>
</reference>
<proteinExistence type="predicted"/>
<sequence length="412" mass="48763">MKILSTGEKIKRSRIYKGITLKELCEDKISISKMSCIENGKIDADRKTLEYIADKLDLKLEYLIEDVRVQIEKNIDNIDNFKGEEYEYELKSNFDYSLKYGYVDLAVKSIRKLFKYYLDKDKYGHIEKIIPMYYNLYQKNTFIEDIYYRDMAMYFFRTGEYLEAITYFNNIGEKIGEANKNAEYFLAESLCYSSNKQYSKAFECINRAIEKLDEQSDDEKIKIQIYVEQLILKLKLNGVLDEELLKNVCEPIEKYKTLHVDLYLRLAESFGEAGKIEELMFYIERAKLVVEIKQNSKYVEFLNRCIVDLMAYDKLNEAGIMVEESLNLSILLDNLELIEKGYYLKAKLYQKLGNMNQAEIYMNLSMDALAKYSGPEQIHDRYLEMGNMYYKLSDLRESLKYFTLAKNMEKNI</sequence>